<comment type="caution">
    <text evidence="3">The sequence shown here is derived from an EMBL/GenBank/DDBJ whole genome shotgun (WGS) entry which is preliminary data.</text>
</comment>
<name>S8C842_9LAMI</name>
<gene>
    <name evidence="3" type="ORF">M569_14232</name>
</gene>
<evidence type="ECO:0000313" key="4">
    <source>
        <dbReference type="Proteomes" id="UP000015453"/>
    </source>
</evidence>
<evidence type="ECO:0000313" key="3">
    <source>
        <dbReference type="EMBL" id="EPS60571.1"/>
    </source>
</evidence>
<dbReference type="PANTHER" id="PTHR33179:SF4">
    <property type="entry name" value="VQ MOTIF-CONTAINING PROTEIN"/>
    <property type="match status" value="1"/>
</dbReference>
<evidence type="ECO:0000256" key="1">
    <source>
        <dbReference type="SAM" id="MobiDB-lite"/>
    </source>
</evidence>
<feature type="region of interest" description="Disordered" evidence="1">
    <location>
        <begin position="208"/>
        <end position="230"/>
    </location>
</feature>
<dbReference type="EMBL" id="AUSU01007467">
    <property type="protein sequence ID" value="EPS60571.1"/>
    <property type="molecule type" value="Genomic_DNA"/>
</dbReference>
<organism evidence="3 4">
    <name type="scientific">Genlisea aurea</name>
    <dbReference type="NCBI Taxonomy" id="192259"/>
    <lineage>
        <taxon>Eukaryota</taxon>
        <taxon>Viridiplantae</taxon>
        <taxon>Streptophyta</taxon>
        <taxon>Embryophyta</taxon>
        <taxon>Tracheophyta</taxon>
        <taxon>Spermatophyta</taxon>
        <taxon>Magnoliopsida</taxon>
        <taxon>eudicotyledons</taxon>
        <taxon>Gunneridae</taxon>
        <taxon>Pentapetalae</taxon>
        <taxon>asterids</taxon>
        <taxon>lamiids</taxon>
        <taxon>Lamiales</taxon>
        <taxon>Lentibulariaceae</taxon>
        <taxon>Genlisea</taxon>
    </lineage>
</organism>
<protein>
    <recommendedName>
        <fullName evidence="2">VQ domain-containing protein</fullName>
    </recommendedName>
</protein>
<accession>S8C842</accession>
<dbReference type="Proteomes" id="UP000015453">
    <property type="component" value="Unassembled WGS sequence"/>
</dbReference>
<sequence>MDSGNSGSTQSSSGGDEEYDSRAAADGIFMTARGATNPMFDPLTNYMQQIQYDSMNPTMAWTRPVIPVRSDPDGEMIRQRPPVGLIPSFQFQASATATAAESTKPIVAGQNLYQNPNQNGTRNPKKRSRASRRAPTTVLTTDTTNFKAMVQEFTGIPSPPFSTSSFMRNRFDLFGSRSAAVDGSVHAPQHLPPYLRRPFAQKLEPSAAAPFTTPPATNSNNNTAASSSSSPLINYQQLPLAQNPNPFNVQNPLLNSVLQQNPKFIFSSPSIPPSDGEIRIGSLDEFMLGLGHVNHAAMNLTDLPSLVNRVNECEFNGNYGANLLHGEKAPENIVGREGTVESSWICSSE</sequence>
<dbReference type="OrthoDB" id="780193at2759"/>
<dbReference type="Pfam" id="PF05678">
    <property type="entry name" value="VQ"/>
    <property type="match status" value="1"/>
</dbReference>
<dbReference type="InterPro" id="IPR008889">
    <property type="entry name" value="VQ"/>
</dbReference>
<feature type="compositionally biased region" description="Polar residues" evidence="1">
    <location>
        <begin position="111"/>
        <end position="122"/>
    </location>
</feature>
<keyword evidence="4" id="KW-1185">Reference proteome</keyword>
<feature type="region of interest" description="Disordered" evidence="1">
    <location>
        <begin position="106"/>
        <end position="137"/>
    </location>
</feature>
<proteinExistence type="predicted"/>
<feature type="domain" description="VQ" evidence="2">
    <location>
        <begin position="133"/>
        <end position="160"/>
    </location>
</feature>
<dbReference type="PANTHER" id="PTHR33179">
    <property type="entry name" value="VQ MOTIF-CONTAINING PROTEIN"/>
    <property type="match status" value="1"/>
</dbReference>
<feature type="compositionally biased region" description="Basic residues" evidence="1">
    <location>
        <begin position="123"/>
        <end position="132"/>
    </location>
</feature>
<reference evidence="3 4" key="1">
    <citation type="journal article" date="2013" name="BMC Genomics">
        <title>The miniature genome of a carnivorous plant Genlisea aurea contains a low number of genes and short non-coding sequences.</title>
        <authorList>
            <person name="Leushkin E.V."/>
            <person name="Sutormin R.A."/>
            <person name="Nabieva E.R."/>
            <person name="Penin A.A."/>
            <person name="Kondrashov A.S."/>
            <person name="Logacheva M.D."/>
        </authorList>
    </citation>
    <scope>NUCLEOTIDE SEQUENCE [LARGE SCALE GENOMIC DNA]</scope>
</reference>
<evidence type="ECO:0000259" key="2">
    <source>
        <dbReference type="Pfam" id="PF05678"/>
    </source>
</evidence>
<dbReference type="AlphaFoldDB" id="S8C842"/>
<dbReference type="InterPro" id="IPR039609">
    <property type="entry name" value="VQ_15/22"/>
</dbReference>